<accession>A0A976XJC0</accession>
<gene>
    <name evidence="1" type="ORF">MACJ_003812</name>
</gene>
<evidence type="ECO:0000313" key="1">
    <source>
        <dbReference type="EMBL" id="UVC54275.1"/>
    </source>
</evidence>
<dbReference type="EMBL" id="CP056066">
    <property type="protein sequence ID" value="UVC54275.1"/>
    <property type="molecule type" value="Genomic_DNA"/>
</dbReference>
<proteinExistence type="predicted"/>
<organism evidence="1 2">
    <name type="scientific">Theileria orientalis</name>
    <dbReference type="NCBI Taxonomy" id="68886"/>
    <lineage>
        <taxon>Eukaryota</taxon>
        <taxon>Sar</taxon>
        <taxon>Alveolata</taxon>
        <taxon>Apicomplexa</taxon>
        <taxon>Aconoidasida</taxon>
        <taxon>Piroplasmida</taxon>
        <taxon>Theileriidae</taxon>
        <taxon>Theileria</taxon>
    </lineage>
</organism>
<dbReference type="AlphaFoldDB" id="A0A976XJC0"/>
<reference evidence="1" key="1">
    <citation type="submission" date="2022-07" db="EMBL/GenBank/DDBJ databases">
        <title>Evaluation of T. orientalis genome assembly methods using nanopore sequencing and analysis of variation between genomes.</title>
        <authorList>
            <person name="Yam J."/>
            <person name="Micallef M.L."/>
            <person name="Liu M."/>
            <person name="Djordjevic S.P."/>
            <person name="Bogema D.R."/>
            <person name="Jenkins C."/>
        </authorList>
    </citation>
    <scope>NUCLEOTIDE SEQUENCE</scope>
    <source>
        <strain evidence="1">Fish Creek</strain>
    </source>
</reference>
<dbReference type="Proteomes" id="UP000244803">
    <property type="component" value="Chromosome 3"/>
</dbReference>
<protein>
    <submittedName>
        <fullName evidence="1">Uncharacterized protein</fullName>
    </submittedName>
</protein>
<name>A0A976XJC0_THEOR</name>
<evidence type="ECO:0000313" key="2">
    <source>
        <dbReference type="Proteomes" id="UP000244803"/>
    </source>
</evidence>
<sequence>MGSTTDVAIICMVVHTSQIFSIKNNTDRNQILHKVVFGTYAKESNEISVNPCTFVD</sequence>